<feature type="transmembrane region" description="Helical" evidence="1">
    <location>
        <begin position="290"/>
        <end position="309"/>
    </location>
</feature>
<reference evidence="2 3" key="1">
    <citation type="submission" date="2020-08" db="EMBL/GenBank/DDBJ databases">
        <title>Genomic Encyclopedia of Type Strains, Phase IV (KMG-IV): sequencing the most valuable type-strain genomes for metagenomic binning, comparative biology and taxonomic classification.</title>
        <authorList>
            <person name="Goeker M."/>
        </authorList>
    </citation>
    <scope>NUCLEOTIDE SEQUENCE [LARGE SCALE GENOMIC DNA]</scope>
    <source>
        <strain evidence="2 3">DSM 100211</strain>
    </source>
</reference>
<dbReference type="Pfam" id="PF04143">
    <property type="entry name" value="Sulf_transp"/>
    <property type="match status" value="2"/>
</dbReference>
<protein>
    <recommendedName>
        <fullName evidence="4">Sulphur transport domain-containing protein</fullName>
    </recommendedName>
</protein>
<keyword evidence="1" id="KW-0472">Membrane</keyword>
<dbReference type="EMBL" id="JACIEE010000012">
    <property type="protein sequence ID" value="MBB3979697.1"/>
    <property type="molecule type" value="Genomic_DNA"/>
</dbReference>
<comment type="caution">
    <text evidence="2">The sequence shown here is derived from an EMBL/GenBank/DDBJ whole genome shotgun (WGS) entry which is preliminary data.</text>
</comment>
<name>A0A7W6GLS1_9HYPH</name>
<feature type="transmembrane region" description="Helical" evidence="1">
    <location>
        <begin position="90"/>
        <end position="114"/>
    </location>
</feature>
<dbReference type="InterPro" id="IPR007272">
    <property type="entry name" value="Sulf_transp_TsuA/YedE"/>
</dbReference>
<sequence>MSEFLTHMSGIVPSPASLEIWGHLTLIAALGFVLGFAMNRGSICTVIATKELVSERRPARFIALVECAAWAALGYEILKAEPIMEVGWSSLVFLIPAAIILGIGTYINGSCVFGSVGHLGNGEIEFAFTFLGIYMVLYIESLFDVFADQPAASAPLSLGTLLLSVALMAIVALRFGVSRRSESNFRRLTLAMGTVGVTSTALAVLAPGFSITASFGPIASVSVAATVISVCMFGGSLISARLRKHGFKLKWPTIKAVAKRTFAGILMGLGALLIPGGNDALLLIGLPAGAWQAALAYMLFVATVAVLVGRLGSVAKAWS</sequence>
<keyword evidence="1" id="KW-0812">Transmembrane</keyword>
<keyword evidence="1" id="KW-1133">Transmembrane helix</keyword>
<dbReference type="AlphaFoldDB" id="A0A7W6GLS1"/>
<dbReference type="RefSeq" id="WP_183807903.1">
    <property type="nucleotide sequence ID" value="NZ_JACIEE010000012.1"/>
</dbReference>
<dbReference type="Proteomes" id="UP000574761">
    <property type="component" value="Unassembled WGS sequence"/>
</dbReference>
<proteinExistence type="predicted"/>
<gene>
    <name evidence="2" type="ORF">GGQ64_004941</name>
</gene>
<accession>A0A7W6GLS1</accession>
<feature type="transmembrane region" description="Helical" evidence="1">
    <location>
        <begin position="153"/>
        <end position="176"/>
    </location>
</feature>
<feature type="transmembrane region" description="Helical" evidence="1">
    <location>
        <begin position="126"/>
        <end position="147"/>
    </location>
</feature>
<feature type="transmembrane region" description="Helical" evidence="1">
    <location>
        <begin position="215"/>
        <end position="240"/>
    </location>
</feature>
<feature type="transmembrane region" description="Helical" evidence="1">
    <location>
        <begin position="59"/>
        <end position="78"/>
    </location>
</feature>
<evidence type="ECO:0008006" key="4">
    <source>
        <dbReference type="Google" id="ProtNLM"/>
    </source>
</evidence>
<feature type="transmembrane region" description="Helical" evidence="1">
    <location>
        <begin position="261"/>
        <end position="284"/>
    </location>
</feature>
<evidence type="ECO:0000313" key="3">
    <source>
        <dbReference type="Proteomes" id="UP000574761"/>
    </source>
</evidence>
<evidence type="ECO:0000313" key="2">
    <source>
        <dbReference type="EMBL" id="MBB3979697.1"/>
    </source>
</evidence>
<feature type="transmembrane region" description="Helical" evidence="1">
    <location>
        <begin position="188"/>
        <end position="209"/>
    </location>
</feature>
<keyword evidence="3" id="KW-1185">Reference proteome</keyword>
<evidence type="ECO:0000256" key="1">
    <source>
        <dbReference type="SAM" id="Phobius"/>
    </source>
</evidence>
<organism evidence="2 3">
    <name type="scientific">Mycoplana azooxidifex</name>
    <dbReference type="NCBI Taxonomy" id="1636188"/>
    <lineage>
        <taxon>Bacteria</taxon>
        <taxon>Pseudomonadati</taxon>
        <taxon>Pseudomonadota</taxon>
        <taxon>Alphaproteobacteria</taxon>
        <taxon>Hyphomicrobiales</taxon>
        <taxon>Rhizobiaceae</taxon>
        <taxon>Mycoplana</taxon>
    </lineage>
</organism>
<feature type="transmembrane region" description="Helical" evidence="1">
    <location>
        <begin position="20"/>
        <end position="38"/>
    </location>
</feature>